<protein>
    <submittedName>
        <fullName evidence="7">FtsW/RodA/SpoVE family cell cycle protein</fullName>
    </submittedName>
</protein>
<feature type="transmembrane region" description="Helical" evidence="6">
    <location>
        <begin position="311"/>
        <end position="335"/>
    </location>
</feature>
<keyword evidence="5 6" id="KW-0472">Membrane</keyword>
<organism evidence="7 8">
    <name type="scientific">Qingrenia yutianensis</name>
    <dbReference type="NCBI Taxonomy" id="2763676"/>
    <lineage>
        <taxon>Bacteria</taxon>
        <taxon>Bacillati</taxon>
        <taxon>Bacillota</taxon>
        <taxon>Clostridia</taxon>
        <taxon>Eubacteriales</taxon>
        <taxon>Oscillospiraceae</taxon>
        <taxon>Qingrenia</taxon>
    </lineage>
</organism>
<feature type="transmembrane region" description="Helical" evidence="6">
    <location>
        <begin position="355"/>
        <end position="374"/>
    </location>
</feature>
<evidence type="ECO:0000256" key="2">
    <source>
        <dbReference type="ARBA" id="ARBA00022692"/>
    </source>
</evidence>
<dbReference type="GO" id="GO:0008360">
    <property type="term" value="P:regulation of cell shape"/>
    <property type="evidence" value="ECO:0007669"/>
    <property type="project" value="UniProtKB-KW"/>
</dbReference>
<dbReference type="AlphaFoldDB" id="A0A926FC87"/>
<dbReference type="EMBL" id="JACRTE010000002">
    <property type="protein sequence ID" value="MBC8595645.1"/>
    <property type="molecule type" value="Genomic_DNA"/>
</dbReference>
<reference evidence="7" key="1">
    <citation type="submission" date="2020-08" db="EMBL/GenBank/DDBJ databases">
        <title>Genome public.</title>
        <authorList>
            <person name="Liu C."/>
            <person name="Sun Q."/>
        </authorList>
    </citation>
    <scope>NUCLEOTIDE SEQUENCE</scope>
    <source>
        <strain evidence="7">NSJ-50</strain>
    </source>
</reference>
<dbReference type="GO" id="GO:0032153">
    <property type="term" value="C:cell division site"/>
    <property type="evidence" value="ECO:0007669"/>
    <property type="project" value="TreeGrafter"/>
</dbReference>
<dbReference type="RefSeq" id="WP_262431305.1">
    <property type="nucleotide sequence ID" value="NZ_JACRTE010000002.1"/>
</dbReference>
<feature type="transmembrane region" description="Helical" evidence="6">
    <location>
        <begin position="92"/>
        <end position="112"/>
    </location>
</feature>
<feature type="transmembrane region" description="Helical" evidence="6">
    <location>
        <begin position="38"/>
        <end position="57"/>
    </location>
</feature>
<evidence type="ECO:0000256" key="3">
    <source>
        <dbReference type="ARBA" id="ARBA00022960"/>
    </source>
</evidence>
<gene>
    <name evidence="7" type="ORF">H8706_02005</name>
</gene>
<feature type="transmembrane region" description="Helical" evidence="6">
    <location>
        <begin position="386"/>
        <end position="407"/>
    </location>
</feature>
<feature type="transmembrane region" description="Helical" evidence="6">
    <location>
        <begin position="276"/>
        <end position="296"/>
    </location>
</feature>
<feature type="transmembrane region" description="Helical" evidence="6">
    <location>
        <begin position="118"/>
        <end position="137"/>
    </location>
</feature>
<dbReference type="PANTHER" id="PTHR30474">
    <property type="entry name" value="CELL CYCLE PROTEIN"/>
    <property type="match status" value="1"/>
</dbReference>
<keyword evidence="2 6" id="KW-0812">Transmembrane</keyword>
<feature type="transmembrane region" description="Helical" evidence="6">
    <location>
        <begin position="63"/>
        <end position="80"/>
    </location>
</feature>
<evidence type="ECO:0000256" key="6">
    <source>
        <dbReference type="SAM" id="Phobius"/>
    </source>
</evidence>
<feature type="transmembrane region" description="Helical" evidence="6">
    <location>
        <begin position="6"/>
        <end position="26"/>
    </location>
</feature>
<dbReference type="InterPro" id="IPR001182">
    <property type="entry name" value="FtsW/RodA"/>
</dbReference>
<dbReference type="Proteomes" id="UP000647416">
    <property type="component" value="Unassembled WGS sequence"/>
</dbReference>
<comment type="subcellular location">
    <subcellularLocation>
        <location evidence="1">Membrane</location>
        <topology evidence="1">Multi-pass membrane protein</topology>
    </subcellularLocation>
</comment>
<keyword evidence="3" id="KW-0133">Cell shape</keyword>
<dbReference type="GO" id="GO:0051301">
    <property type="term" value="P:cell division"/>
    <property type="evidence" value="ECO:0007669"/>
    <property type="project" value="InterPro"/>
</dbReference>
<name>A0A926FC87_9FIRM</name>
<evidence type="ECO:0000313" key="8">
    <source>
        <dbReference type="Proteomes" id="UP000647416"/>
    </source>
</evidence>
<proteinExistence type="predicted"/>
<dbReference type="GO" id="GO:0005886">
    <property type="term" value="C:plasma membrane"/>
    <property type="evidence" value="ECO:0007669"/>
    <property type="project" value="TreeGrafter"/>
</dbReference>
<dbReference type="Pfam" id="PF01098">
    <property type="entry name" value="FTSW_RODA_SPOVE"/>
    <property type="match status" value="1"/>
</dbReference>
<keyword evidence="4 6" id="KW-1133">Transmembrane helix</keyword>
<evidence type="ECO:0000256" key="1">
    <source>
        <dbReference type="ARBA" id="ARBA00004141"/>
    </source>
</evidence>
<sequence>MTRFKLRPPLFLLLLDICGFGSFLLLTGDSTVRKDALISALVFFGALMLIYILMTAFKLGDVYLYLIASFLVSIGLIMLFRIDYQTFGRKQTAWFFIGLGLFLISYVFMRFIKVWDKLLVFYAAMTFVLFLITLIFGENIKGAKNWIKIGALTIQPSEIIKIFYVFTIACFISKKTPENHFFNTVRFGFKTGDLLLSAYVYGCVGFFAILNEWGTALLFFLTYFVAMFIYDKSLKLVLVNGIMSAFIGILGYFFTDQISTRVHIWLDPWKDMQGKSYQIAQSLFAIVSGGFFGSGLGQGSPTSIPESHSDFIFSAICEEMGLFTGIAIIMCYFIFTYRGVKIALKTNNDFYKAVAILLTTVFGFQTFIIIGGVIKMIPLTGITLPFVSYGGSSIISSFIMLGIMAAISSTEKNL</sequence>
<comment type="caution">
    <text evidence="7">The sequence shown here is derived from an EMBL/GenBank/DDBJ whole genome shotgun (WGS) entry which is preliminary data.</text>
</comment>
<evidence type="ECO:0000256" key="5">
    <source>
        <dbReference type="ARBA" id="ARBA00023136"/>
    </source>
</evidence>
<evidence type="ECO:0000256" key="4">
    <source>
        <dbReference type="ARBA" id="ARBA00022989"/>
    </source>
</evidence>
<dbReference type="PANTHER" id="PTHR30474:SF3">
    <property type="entry name" value="PEPTIDOGLYCAN GLYCOSYLTRANSFERASE RODA"/>
    <property type="match status" value="1"/>
</dbReference>
<dbReference type="GO" id="GO:0015648">
    <property type="term" value="F:lipid-linked peptidoglycan transporter activity"/>
    <property type="evidence" value="ECO:0007669"/>
    <property type="project" value="TreeGrafter"/>
</dbReference>
<keyword evidence="8" id="KW-1185">Reference proteome</keyword>
<feature type="transmembrane region" description="Helical" evidence="6">
    <location>
        <begin position="236"/>
        <end position="255"/>
    </location>
</feature>
<feature type="transmembrane region" description="Helical" evidence="6">
    <location>
        <begin position="199"/>
        <end position="230"/>
    </location>
</feature>
<evidence type="ECO:0000313" key="7">
    <source>
        <dbReference type="EMBL" id="MBC8595645.1"/>
    </source>
</evidence>
<accession>A0A926FC87</accession>